<dbReference type="SUPFAM" id="SSF51905">
    <property type="entry name" value="FAD/NAD(P)-binding domain"/>
    <property type="match status" value="1"/>
</dbReference>
<evidence type="ECO:0000259" key="2">
    <source>
        <dbReference type="Pfam" id="PF05199"/>
    </source>
</evidence>
<sequence>MYLTSTDPEDGPAVDLNLLSTEEEADALAGGIKIYSDLTRSEALRSRVISNVFPDGSLVPEEFDVLRTVVRKYATSTLHVTASAPMGPKGSRTAVTDSSGRVHGVVGLRVADASVLPDVTSQATNAAVVMAAEKLTSAWTTG</sequence>
<dbReference type="PANTHER" id="PTHR11552:SF147">
    <property type="entry name" value="CHOLINE DEHYDROGENASE, MITOCHONDRIAL"/>
    <property type="match status" value="1"/>
</dbReference>
<reference evidence="3" key="1">
    <citation type="submission" date="2022-03" db="EMBL/GenBank/DDBJ databases">
        <title>Draft genome sequence of Aduncisulcus paluster, a free-living microaerophilic Fornicata.</title>
        <authorList>
            <person name="Yuyama I."/>
            <person name="Kume K."/>
            <person name="Tamura T."/>
            <person name="Inagaki Y."/>
            <person name="Hashimoto T."/>
        </authorList>
    </citation>
    <scope>NUCLEOTIDE SEQUENCE</scope>
    <source>
        <strain evidence="3">NY0171</strain>
    </source>
</reference>
<dbReference type="PANTHER" id="PTHR11552">
    <property type="entry name" value="GLUCOSE-METHANOL-CHOLINE GMC OXIDOREDUCTASE"/>
    <property type="match status" value="1"/>
</dbReference>
<evidence type="ECO:0000313" key="4">
    <source>
        <dbReference type="Proteomes" id="UP001057375"/>
    </source>
</evidence>
<dbReference type="Pfam" id="PF05199">
    <property type="entry name" value="GMC_oxred_C"/>
    <property type="match status" value="1"/>
</dbReference>
<name>A0ABQ5KHM1_9EUKA</name>
<accession>A0ABQ5KHM1</accession>
<evidence type="ECO:0000313" key="3">
    <source>
        <dbReference type="EMBL" id="GKT32017.1"/>
    </source>
</evidence>
<dbReference type="EMBL" id="BQXS01009841">
    <property type="protein sequence ID" value="GKT32017.1"/>
    <property type="molecule type" value="Genomic_DNA"/>
</dbReference>
<comment type="similarity">
    <text evidence="1">Belongs to the GMC oxidoreductase family.</text>
</comment>
<gene>
    <name evidence="3" type="ORF">ADUPG1_006295</name>
</gene>
<feature type="domain" description="Glucose-methanol-choline oxidoreductase C-terminal" evidence="2">
    <location>
        <begin position="1"/>
        <end position="132"/>
    </location>
</feature>
<keyword evidence="4" id="KW-1185">Reference proteome</keyword>
<dbReference type="InterPro" id="IPR036188">
    <property type="entry name" value="FAD/NAD-bd_sf"/>
</dbReference>
<protein>
    <submittedName>
        <fullName evidence="3">Glucose-methanol-choline oxidoreductase like protein</fullName>
    </submittedName>
</protein>
<organism evidence="3 4">
    <name type="scientific">Aduncisulcus paluster</name>
    <dbReference type="NCBI Taxonomy" id="2918883"/>
    <lineage>
        <taxon>Eukaryota</taxon>
        <taxon>Metamonada</taxon>
        <taxon>Carpediemonas-like organisms</taxon>
        <taxon>Aduncisulcus</taxon>
    </lineage>
</organism>
<dbReference type="InterPro" id="IPR012132">
    <property type="entry name" value="GMC_OxRdtase"/>
</dbReference>
<dbReference type="Proteomes" id="UP001057375">
    <property type="component" value="Unassembled WGS sequence"/>
</dbReference>
<comment type="caution">
    <text evidence="3">The sequence shown here is derived from an EMBL/GenBank/DDBJ whole genome shotgun (WGS) entry which is preliminary data.</text>
</comment>
<dbReference type="Gene3D" id="3.50.50.60">
    <property type="entry name" value="FAD/NAD(P)-binding domain"/>
    <property type="match status" value="1"/>
</dbReference>
<evidence type="ECO:0000256" key="1">
    <source>
        <dbReference type="ARBA" id="ARBA00010790"/>
    </source>
</evidence>
<dbReference type="InterPro" id="IPR007867">
    <property type="entry name" value="GMC_OxRtase_C"/>
</dbReference>
<proteinExistence type="inferred from homology"/>